<evidence type="ECO:0000313" key="6">
    <source>
        <dbReference type="Proteomes" id="UP000288024"/>
    </source>
</evidence>
<name>A0A3S3SND7_9BACI</name>
<reference evidence="5 6" key="1">
    <citation type="submission" date="2019-01" db="EMBL/GenBank/DDBJ databases">
        <title>Bacillus sp. M5HDSG1-1, whole genome shotgun sequence.</title>
        <authorList>
            <person name="Tuo L."/>
        </authorList>
    </citation>
    <scope>NUCLEOTIDE SEQUENCE [LARGE SCALE GENOMIC DNA]</scope>
    <source>
        <strain evidence="5 6">M5HDSG1-1</strain>
    </source>
</reference>
<dbReference type="InterPro" id="IPR005754">
    <property type="entry name" value="Sortase"/>
</dbReference>
<dbReference type="NCBIfam" id="TIGR03064">
    <property type="entry name" value="sortase_srtB"/>
    <property type="match status" value="1"/>
</dbReference>
<comment type="caution">
    <text evidence="5">The sequence shown here is derived from an EMBL/GenBank/DDBJ whole genome shotgun (WGS) entry which is preliminary data.</text>
</comment>
<evidence type="ECO:0000256" key="2">
    <source>
        <dbReference type="PIRSR" id="PIRSR030150-1"/>
    </source>
</evidence>
<evidence type="ECO:0000313" key="5">
    <source>
        <dbReference type="EMBL" id="RVT67472.1"/>
    </source>
</evidence>
<dbReference type="GO" id="GO:0016787">
    <property type="term" value="F:hydrolase activity"/>
    <property type="evidence" value="ECO:0007669"/>
    <property type="project" value="UniProtKB-KW"/>
</dbReference>
<feature type="active site" description="Acyl-thioester intermediate" evidence="2">
    <location>
        <position position="229"/>
    </location>
</feature>
<dbReference type="RefSeq" id="WP_127735638.1">
    <property type="nucleotide sequence ID" value="NZ_JARMUX010000006.1"/>
</dbReference>
<dbReference type="Gene3D" id="2.40.260.10">
    <property type="entry name" value="Sortase"/>
    <property type="match status" value="1"/>
</dbReference>
<accession>A0A3S3SND7</accession>
<feature type="active site" description="Proton donor/acceptor" evidence="4">
    <location>
        <position position="136"/>
    </location>
</feature>
<organism evidence="5 6">
    <name type="scientific">Niallia taxi</name>
    <dbReference type="NCBI Taxonomy" id="2499688"/>
    <lineage>
        <taxon>Bacteria</taxon>
        <taxon>Bacillati</taxon>
        <taxon>Bacillota</taxon>
        <taxon>Bacilli</taxon>
        <taxon>Bacillales</taxon>
        <taxon>Bacillaceae</taxon>
        <taxon>Niallia</taxon>
    </lineage>
</organism>
<dbReference type="AlphaFoldDB" id="A0A3S3SND7"/>
<dbReference type="Proteomes" id="UP000288024">
    <property type="component" value="Unassembled WGS sequence"/>
</dbReference>
<dbReference type="CDD" id="cd05826">
    <property type="entry name" value="Sortase_B"/>
    <property type="match status" value="1"/>
</dbReference>
<evidence type="ECO:0000256" key="4">
    <source>
        <dbReference type="PIRSR" id="PIRSR605754-1"/>
    </source>
</evidence>
<dbReference type="InterPro" id="IPR009835">
    <property type="entry name" value="SrtB"/>
</dbReference>
<dbReference type="InterPro" id="IPR015986">
    <property type="entry name" value="SrtB_Firmicute"/>
</dbReference>
<protein>
    <submittedName>
        <fullName evidence="5">Class B sortase</fullName>
        <ecNumber evidence="5">3.4.22.71</ecNumber>
    </submittedName>
</protein>
<dbReference type="PIRSF" id="PIRSF030150">
    <property type="entry name" value="UCP030150"/>
    <property type="match status" value="1"/>
</dbReference>
<dbReference type="SUPFAM" id="SSF63817">
    <property type="entry name" value="Sortase"/>
    <property type="match status" value="1"/>
</dbReference>
<dbReference type="EMBL" id="RZTZ01000001">
    <property type="protein sequence ID" value="RVT67472.1"/>
    <property type="molecule type" value="Genomic_DNA"/>
</dbReference>
<keyword evidence="6" id="KW-1185">Reference proteome</keyword>
<gene>
    <name evidence="5" type="primary">srtB</name>
    <name evidence="5" type="ORF">EM808_03065</name>
</gene>
<keyword evidence="1 5" id="KW-0378">Hydrolase</keyword>
<feature type="site" description="Transition state stabilizer" evidence="3">
    <location>
        <position position="239"/>
    </location>
</feature>
<sequence length="251" mass="29461">MRAKLMIQRIITITAIIVFVYSVYKLVPPLYDYYTNRKVLETVQEIYKPTQNVDNGNKETAIRSSFDPLLEINQDMVGWITVDDTKINYPILQSSDNEFYLTRNYKKEETRAGSIFLDYRNDKKLENNKNTIIYGHRMKDGTMFSGLKKYLDKAFFEKHKTIHLDSLYEGYELEVFSVYQTTTDFYYIETEFSSDNEYLDFVDLLEEKSLYEADMDIKPEDSIVTLSTCDYAIDSLEGRLVVHAKLVKRGS</sequence>
<proteinExistence type="predicted"/>
<dbReference type="EC" id="3.4.22.71" evidence="5"/>
<dbReference type="InterPro" id="IPR023365">
    <property type="entry name" value="Sortase_dom-sf"/>
</dbReference>
<evidence type="ECO:0000256" key="3">
    <source>
        <dbReference type="PIRSR" id="PIRSR030150-2"/>
    </source>
</evidence>
<evidence type="ECO:0000256" key="1">
    <source>
        <dbReference type="ARBA" id="ARBA00022801"/>
    </source>
</evidence>
<dbReference type="Pfam" id="PF04203">
    <property type="entry name" value="Sortase"/>
    <property type="match status" value="1"/>
</dbReference>
<dbReference type="GeneID" id="87615651"/>